<evidence type="ECO:0000313" key="2">
    <source>
        <dbReference type="Proteomes" id="UP000092164"/>
    </source>
</evidence>
<dbReference type="AlphaFoldDB" id="A0A1B7Z1K2"/>
<comment type="caution">
    <text evidence="1">The sequence shown here is derived from an EMBL/GenBank/DDBJ whole genome shotgun (WGS) entry which is preliminary data.</text>
</comment>
<protein>
    <submittedName>
        <fullName evidence="1">Uncharacterized protein</fullName>
    </submittedName>
</protein>
<proteinExistence type="predicted"/>
<gene>
    <name evidence="1" type="ORF">A9200_09065</name>
</gene>
<dbReference type="RefSeq" id="WP_068486166.1">
    <property type="nucleotide sequence ID" value="NZ_CP018760.1"/>
</dbReference>
<organism evidence="1 2">
    <name type="scientific">Maribacter hydrothermalis</name>
    <dbReference type="NCBI Taxonomy" id="1836467"/>
    <lineage>
        <taxon>Bacteria</taxon>
        <taxon>Pseudomonadati</taxon>
        <taxon>Bacteroidota</taxon>
        <taxon>Flavobacteriia</taxon>
        <taxon>Flavobacteriales</taxon>
        <taxon>Flavobacteriaceae</taxon>
        <taxon>Maribacter</taxon>
    </lineage>
</organism>
<dbReference type="STRING" id="1836467.BTR34_13175"/>
<dbReference type="EMBL" id="LZFP01000045">
    <property type="protein sequence ID" value="OBR36564.1"/>
    <property type="molecule type" value="Genomic_DNA"/>
</dbReference>
<evidence type="ECO:0000313" key="1">
    <source>
        <dbReference type="EMBL" id="OBR36564.1"/>
    </source>
</evidence>
<dbReference type="OrthoDB" id="1427740at2"/>
<name>A0A1B7Z1K2_9FLAO</name>
<keyword evidence="2" id="KW-1185">Reference proteome</keyword>
<accession>A0A1B7Z1K2</accession>
<dbReference type="KEGG" id="mart:BTR34_13175"/>
<sequence length="231" mass="25707">MKKSIYLLGATAFLILSSFKTNVECEYANSNMGYAKVQTNAALLTDDINQARFYTYKAINAIEKTKTQLDVCGCIIAKKSIYENIAILLQATKSTTLEGTKNYLNQSIVLTENTILTLDSHDSHNSSYSNDLLTVNTKPSTTEIIATKETKNKKLFDTIDASLEKYEISLNKVVEGVNCEEATAFAKSIYSECEKQLLNPNLSEGSKYYNLRTKNITKKALNKIGNCNMAK</sequence>
<dbReference type="Proteomes" id="UP000092164">
    <property type="component" value="Unassembled WGS sequence"/>
</dbReference>
<reference evidence="2" key="1">
    <citation type="submission" date="2016-06" db="EMBL/GenBank/DDBJ databases">
        <authorList>
            <person name="Zhan P."/>
        </authorList>
    </citation>
    <scope>NUCLEOTIDE SEQUENCE [LARGE SCALE GENOMIC DNA]</scope>
    <source>
        <strain evidence="2">T28</strain>
    </source>
</reference>